<dbReference type="AlphaFoldDB" id="A0A015I2H2"/>
<dbReference type="InterPro" id="IPR001623">
    <property type="entry name" value="DnaJ_domain"/>
</dbReference>
<dbReference type="EMBL" id="JEMT01029710">
    <property type="protein sequence ID" value="EXX51168.1"/>
    <property type="molecule type" value="Genomic_DNA"/>
</dbReference>
<dbReference type="Pfam" id="PF00226">
    <property type="entry name" value="DnaJ"/>
    <property type="match status" value="1"/>
</dbReference>
<gene>
    <name evidence="3" type="ORF">RirG_264080</name>
</gene>
<dbReference type="Gene3D" id="1.10.287.110">
    <property type="entry name" value="DnaJ domain"/>
    <property type="match status" value="1"/>
</dbReference>
<dbReference type="InterPro" id="IPR052423">
    <property type="entry name" value="EMIR"/>
</dbReference>
<keyword evidence="4" id="KW-1185">Reference proteome</keyword>
<dbReference type="EMBL" id="JEMT01029710">
    <property type="protein sequence ID" value="EXX51167.1"/>
    <property type="molecule type" value="Genomic_DNA"/>
</dbReference>
<protein>
    <submittedName>
        <fullName evidence="3">Caj1p</fullName>
    </submittedName>
</protein>
<dbReference type="SUPFAM" id="SSF46565">
    <property type="entry name" value="Chaperone J-domain"/>
    <property type="match status" value="1"/>
</dbReference>
<organism evidence="3 4">
    <name type="scientific">Rhizophagus irregularis (strain DAOM 197198w)</name>
    <name type="common">Glomus intraradices</name>
    <dbReference type="NCBI Taxonomy" id="1432141"/>
    <lineage>
        <taxon>Eukaryota</taxon>
        <taxon>Fungi</taxon>
        <taxon>Fungi incertae sedis</taxon>
        <taxon>Mucoromycota</taxon>
        <taxon>Glomeromycotina</taxon>
        <taxon>Glomeromycetes</taxon>
        <taxon>Glomerales</taxon>
        <taxon>Glomeraceae</taxon>
        <taxon>Rhizophagus</taxon>
    </lineage>
</organism>
<accession>A0A015I2H2</accession>
<dbReference type="CDD" id="cd06257">
    <property type="entry name" value="DnaJ"/>
    <property type="match status" value="1"/>
</dbReference>
<dbReference type="InterPro" id="IPR026894">
    <property type="entry name" value="DnaJ_X"/>
</dbReference>
<feature type="domain" description="J" evidence="2">
    <location>
        <begin position="58"/>
        <end position="121"/>
    </location>
</feature>
<evidence type="ECO:0000259" key="2">
    <source>
        <dbReference type="PROSITE" id="PS50076"/>
    </source>
</evidence>
<dbReference type="PANTHER" id="PTHR44094">
    <property type="entry name" value="DNAJ HEAT SHOCK N-TERMINAL DOMAIN-CONTAINING PROTEIN"/>
    <property type="match status" value="1"/>
</dbReference>
<proteinExistence type="predicted"/>
<dbReference type="PRINTS" id="PR00625">
    <property type="entry name" value="JDOMAIN"/>
</dbReference>
<dbReference type="PANTHER" id="PTHR44094:SF8">
    <property type="entry name" value="DNAJ HEAT SHOCK N-TERMINAL DOMAIN-CONTAINING PROTEIN-RELATED"/>
    <property type="match status" value="1"/>
</dbReference>
<dbReference type="Proteomes" id="UP000022910">
    <property type="component" value="Unassembled WGS sequence"/>
</dbReference>
<evidence type="ECO:0000256" key="1">
    <source>
        <dbReference type="SAM" id="MobiDB-lite"/>
    </source>
</evidence>
<name>A0A015I2H2_RHIIW</name>
<dbReference type="STRING" id="1432141.A0A015I2H2"/>
<dbReference type="Pfam" id="PF14308">
    <property type="entry name" value="DnaJ-X"/>
    <property type="match status" value="2"/>
</dbReference>
<evidence type="ECO:0000313" key="4">
    <source>
        <dbReference type="Proteomes" id="UP000022910"/>
    </source>
</evidence>
<dbReference type="OrthoDB" id="436519at2759"/>
<dbReference type="SMART" id="SM00271">
    <property type="entry name" value="DnaJ"/>
    <property type="match status" value="1"/>
</dbReference>
<dbReference type="PROSITE" id="PS50076">
    <property type="entry name" value="DNAJ_2"/>
    <property type="match status" value="1"/>
</dbReference>
<reference evidence="3 4" key="1">
    <citation type="submission" date="2014-02" db="EMBL/GenBank/DDBJ databases">
        <title>Single nucleus genome sequencing reveals high similarity among nuclei of an endomycorrhizal fungus.</title>
        <authorList>
            <person name="Lin K."/>
            <person name="Geurts R."/>
            <person name="Zhang Z."/>
            <person name="Limpens E."/>
            <person name="Saunders D.G."/>
            <person name="Mu D."/>
            <person name="Pang E."/>
            <person name="Cao H."/>
            <person name="Cha H."/>
            <person name="Lin T."/>
            <person name="Zhou Q."/>
            <person name="Shang Y."/>
            <person name="Li Y."/>
            <person name="Ivanov S."/>
            <person name="Sharma T."/>
            <person name="Velzen R.V."/>
            <person name="Ruijter N.D."/>
            <person name="Aanen D.K."/>
            <person name="Win J."/>
            <person name="Kamoun S."/>
            <person name="Bisseling T."/>
            <person name="Huang S."/>
        </authorList>
    </citation>
    <scope>NUCLEOTIDE SEQUENCE [LARGE SCALE GENOMIC DNA]</scope>
    <source>
        <strain evidence="3">DAOM 197198w</strain>
        <strain evidence="4">DAOM197198w</strain>
    </source>
</reference>
<evidence type="ECO:0000313" key="3">
    <source>
        <dbReference type="EMBL" id="EXX51167.1"/>
    </source>
</evidence>
<dbReference type="InterPro" id="IPR036869">
    <property type="entry name" value="J_dom_sf"/>
</dbReference>
<feature type="region of interest" description="Disordered" evidence="1">
    <location>
        <begin position="1"/>
        <end position="20"/>
    </location>
</feature>
<comment type="caution">
    <text evidence="3">The sequence shown here is derived from an EMBL/GenBank/DDBJ whole genome shotgun (WGS) entry which is preliminary data.</text>
</comment>
<sequence>MNLHTELGENERQFKDGKINENEYNTRHKSLLNEWIDGPMKTKKIEPTCVVNKPKKTDLYEILQLEPDATKVEISSSYRKLAMKYHPDKDGSIEIEEWGKLAKAYQILSDDNSRSLYDNYGIIRNCKASFNSYVGGDLWQPYIGNLEIGLWLFSLMDNNELENLVSIEQAKEHRHTFRVSSIVRYLQVKLSRFPEQDNSSQEDYSQFLKSLHEEARKLYDEPNGKELLFSLGEIYISEAGTYLNKFSTDDYFSILKVVEFFVDLLFGYFELITKNKPNLEEINKLAWKLSLSEISSIAHETCEKVLNDENLSEAESYHLAKSMRLMGEVWLEIWPLPLKKNDENMFFKGHFAISNEKEFYIILTNQIY</sequence>